<reference evidence="1" key="1">
    <citation type="submission" date="2023-11" db="EMBL/GenBank/DDBJ databases">
        <authorList>
            <person name="De Vega J J."/>
            <person name="De Vega J J."/>
        </authorList>
    </citation>
    <scope>NUCLEOTIDE SEQUENCE</scope>
</reference>
<dbReference type="EMBL" id="CAVNYO010000419">
    <property type="protein sequence ID" value="CAK5277665.1"/>
    <property type="molecule type" value="Genomic_DNA"/>
</dbReference>
<keyword evidence="2" id="KW-1185">Reference proteome</keyword>
<organism evidence="1 2">
    <name type="scientific">Mycena citricolor</name>
    <dbReference type="NCBI Taxonomy" id="2018698"/>
    <lineage>
        <taxon>Eukaryota</taxon>
        <taxon>Fungi</taxon>
        <taxon>Dikarya</taxon>
        <taxon>Basidiomycota</taxon>
        <taxon>Agaricomycotina</taxon>
        <taxon>Agaricomycetes</taxon>
        <taxon>Agaricomycetidae</taxon>
        <taxon>Agaricales</taxon>
        <taxon>Marasmiineae</taxon>
        <taxon>Mycenaceae</taxon>
        <taxon>Mycena</taxon>
    </lineage>
</organism>
<evidence type="ECO:0000313" key="1">
    <source>
        <dbReference type="EMBL" id="CAK5277665.1"/>
    </source>
</evidence>
<evidence type="ECO:0000313" key="2">
    <source>
        <dbReference type="Proteomes" id="UP001295794"/>
    </source>
</evidence>
<accession>A0AAD2HLK6</accession>
<dbReference type="AlphaFoldDB" id="A0AAD2HLK6"/>
<dbReference type="Proteomes" id="UP001295794">
    <property type="component" value="Unassembled WGS sequence"/>
</dbReference>
<evidence type="ECO:0008006" key="3">
    <source>
        <dbReference type="Google" id="ProtNLM"/>
    </source>
</evidence>
<protein>
    <recommendedName>
        <fullName evidence="3">F-box domain-containing protein</fullName>
    </recommendedName>
</protein>
<proteinExistence type="predicted"/>
<gene>
    <name evidence="1" type="ORF">MYCIT1_LOCUS26689</name>
</gene>
<sequence length="502" mass="55688">MLDHSPFAAHLGTNYAPNEAERDQIRALLVDPDRELGQIDAAIGRLREQIAELETARAPLAAKVDAHRELLSPVRQIPDEVLGDIFIACLPPTHNALVHPKEAPLMFRLICHRWRAVALSTPGLWSSMNLPICINYKSYDAPLLSVAEPWLKRAGELPLSISLTTSPFDSMTSEPEQFQVIQSIGDQARRIVSFLARAHVGQIRSILTAELPRLQELALLCPSSDSPEDRFDRFQWLARAPKLTRVSLYITSDGLSLPLNWGALTVLNLTCFPGGPARGLDLTSAWAVLQSCPRLVRCNLRTTQTESAQPVLPDSPVVLSQLRNLSIAGDFQPADFIRPLIMPQLHMLGLGWNLHDWYKTAVRGTGSGGEFVLHLRDDLDAAQLTRVLPLIPPVTRIEMFAYNSDQLEAISTSSMLQALSSVDFGDRVNAEQIETFTVQRYAAGHPLKTIKAILNSENTITTLRAQLQELIETGLELQLTCEGRRYRRIAYDPKDGISLASL</sequence>
<comment type="caution">
    <text evidence="1">The sequence shown here is derived from an EMBL/GenBank/DDBJ whole genome shotgun (WGS) entry which is preliminary data.</text>
</comment>
<name>A0AAD2HLK6_9AGAR</name>